<dbReference type="GO" id="GO:0005524">
    <property type="term" value="F:ATP binding"/>
    <property type="evidence" value="ECO:0007669"/>
    <property type="project" value="InterPro"/>
</dbReference>
<feature type="domain" description="ATP-dependent DNA ligase family profile" evidence="8">
    <location>
        <begin position="108"/>
        <end position="197"/>
    </location>
</feature>
<dbReference type="EMBL" id="SMLM01000003">
    <property type="protein sequence ID" value="TFZ01009.1"/>
    <property type="molecule type" value="Genomic_DNA"/>
</dbReference>
<dbReference type="InterPro" id="IPR029319">
    <property type="entry name" value="DNA_ligase_OB"/>
</dbReference>
<keyword evidence="11" id="KW-1185">Reference proteome</keyword>
<organism evidence="10 11">
    <name type="scientific">Ramlibacter henchirensis</name>
    <dbReference type="NCBI Taxonomy" id="204072"/>
    <lineage>
        <taxon>Bacteria</taxon>
        <taxon>Pseudomonadati</taxon>
        <taxon>Pseudomonadota</taxon>
        <taxon>Betaproteobacteria</taxon>
        <taxon>Burkholderiales</taxon>
        <taxon>Comamonadaceae</taxon>
        <taxon>Ramlibacter</taxon>
    </lineage>
</organism>
<keyword evidence="4" id="KW-0227">DNA damage</keyword>
<sequence>MSRREAIALLAAAACLRAGEAQAGPPALMLAQPYEPGVDLAQFGVSEKYDGLRGYWDGQALWTRGGEPVVAPPWFTAGWPAQPLDGELWAGRGRFESAVGTARTRTPDAAAWRRMRYMVFDLPAHPGTFRERHRALGALPFGGGERLQLVQQATLGDPAALRARLERTVRDGGEGLMLHRWDSLYRPGRSPDLLKYKTSLDADARVLGHLPGNGRHEGVLGALLVESAEGVRFRLGSGFSDAQRQRPPSVGSWVTYRYRGLTEAGVPRFPTFLRARPDLGS</sequence>
<dbReference type="Gene3D" id="3.30.1490.70">
    <property type="match status" value="1"/>
</dbReference>
<dbReference type="Gene3D" id="3.30.470.30">
    <property type="entry name" value="DNA ligase/mRNA capping enzyme"/>
    <property type="match status" value="1"/>
</dbReference>
<dbReference type="GO" id="GO:0006260">
    <property type="term" value="P:DNA replication"/>
    <property type="evidence" value="ECO:0007669"/>
    <property type="project" value="UniProtKB-KW"/>
</dbReference>
<dbReference type="Proteomes" id="UP000298180">
    <property type="component" value="Unassembled WGS sequence"/>
</dbReference>
<accession>A0A4Z0BSN6</accession>
<proteinExistence type="predicted"/>
<evidence type="ECO:0000256" key="4">
    <source>
        <dbReference type="ARBA" id="ARBA00022763"/>
    </source>
</evidence>
<dbReference type="Pfam" id="PF14743">
    <property type="entry name" value="DNA_ligase_OB_2"/>
    <property type="match status" value="1"/>
</dbReference>
<dbReference type="CDD" id="cd07896">
    <property type="entry name" value="Adenylation_kDNA_ligase_like"/>
    <property type="match status" value="1"/>
</dbReference>
<comment type="catalytic activity">
    <reaction evidence="6">
        <text>ATP + (deoxyribonucleotide)n-3'-hydroxyl + 5'-phospho-(deoxyribonucleotide)m = (deoxyribonucleotide)n+m + AMP + diphosphate.</text>
        <dbReference type="EC" id="6.5.1.1"/>
    </reaction>
</comment>
<evidence type="ECO:0000259" key="8">
    <source>
        <dbReference type="Pfam" id="PF01068"/>
    </source>
</evidence>
<reference evidence="10 11" key="1">
    <citation type="submission" date="2019-03" db="EMBL/GenBank/DDBJ databases">
        <title>Ramlibacter henchirensis DSM 14656, whole genome shotgun sequence.</title>
        <authorList>
            <person name="Zhang X."/>
            <person name="Feng G."/>
            <person name="Zhu H."/>
        </authorList>
    </citation>
    <scope>NUCLEOTIDE SEQUENCE [LARGE SCALE GENOMIC DNA]</scope>
    <source>
        <strain evidence="10 11">DSM 14656</strain>
    </source>
</reference>
<feature type="domain" description="DNA ligase OB-like" evidence="9">
    <location>
        <begin position="211"/>
        <end position="276"/>
    </location>
</feature>
<evidence type="ECO:0000256" key="6">
    <source>
        <dbReference type="ARBA" id="ARBA00034003"/>
    </source>
</evidence>
<comment type="cofactor">
    <cofactor evidence="1">
        <name>a divalent metal cation</name>
        <dbReference type="ChEBI" id="CHEBI:60240"/>
    </cofactor>
</comment>
<dbReference type="AlphaFoldDB" id="A0A4Z0BSN6"/>
<feature type="signal peptide" evidence="7">
    <location>
        <begin position="1"/>
        <end position="23"/>
    </location>
</feature>
<keyword evidence="5" id="KW-0234">DNA repair</keyword>
<name>A0A4Z0BSN6_9BURK</name>
<dbReference type="InterPro" id="IPR012340">
    <property type="entry name" value="NA-bd_OB-fold"/>
</dbReference>
<dbReference type="PANTHER" id="PTHR47810:SF1">
    <property type="entry name" value="DNA LIGASE B"/>
    <property type="match status" value="1"/>
</dbReference>
<dbReference type="NCBIfam" id="NF006592">
    <property type="entry name" value="PRK09125.1"/>
    <property type="match status" value="1"/>
</dbReference>
<dbReference type="Pfam" id="PF01068">
    <property type="entry name" value="DNA_ligase_A_M"/>
    <property type="match status" value="1"/>
</dbReference>
<dbReference type="PANTHER" id="PTHR47810">
    <property type="entry name" value="DNA LIGASE"/>
    <property type="match status" value="1"/>
</dbReference>
<keyword evidence="7" id="KW-0732">Signal</keyword>
<dbReference type="Gene3D" id="2.40.50.140">
    <property type="entry name" value="Nucleic acid-binding proteins"/>
    <property type="match status" value="1"/>
</dbReference>
<dbReference type="GO" id="GO:0003910">
    <property type="term" value="F:DNA ligase (ATP) activity"/>
    <property type="evidence" value="ECO:0007669"/>
    <property type="project" value="UniProtKB-EC"/>
</dbReference>
<protein>
    <submittedName>
        <fullName evidence="10">DNA ligase</fullName>
    </submittedName>
</protein>
<evidence type="ECO:0000259" key="9">
    <source>
        <dbReference type="Pfam" id="PF14743"/>
    </source>
</evidence>
<evidence type="ECO:0000256" key="2">
    <source>
        <dbReference type="ARBA" id="ARBA00022598"/>
    </source>
</evidence>
<evidence type="ECO:0000256" key="7">
    <source>
        <dbReference type="SAM" id="SignalP"/>
    </source>
</evidence>
<gene>
    <name evidence="10" type="ORF">EZ313_20750</name>
</gene>
<feature type="chain" id="PRO_5021330464" evidence="7">
    <location>
        <begin position="24"/>
        <end position="281"/>
    </location>
</feature>
<evidence type="ECO:0000313" key="10">
    <source>
        <dbReference type="EMBL" id="TFZ01009.1"/>
    </source>
</evidence>
<keyword evidence="2 10" id="KW-0436">Ligase</keyword>
<evidence type="ECO:0000256" key="3">
    <source>
        <dbReference type="ARBA" id="ARBA00022705"/>
    </source>
</evidence>
<keyword evidence="3" id="KW-0235">DNA replication</keyword>
<dbReference type="InterPro" id="IPR012310">
    <property type="entry name" value="DNA_ligase_ATP-dep_cent"/>
</dbReference>
<dbReference type="SUPFAM" id="SSF50249">
    <property type="entry name" value="Nucleic acid-binding proteins"/>
    <property type="match status" value="1"/>
</dbReference>
<evidence type="ECO:0000256" key="1">
    <source>
        <dbReference type="ARBA" id="ARBA00001968"/>
    </source>
</evidence>
<dbReference type="OrthoDB" id="9782700at2"/>
<dbReference type="CDD" id="cd08041">
    <property type="entry name" value="OBF_kDNA_ligase_like"/>
    <property type="match status" value="1"/>
</dbReference>
<dbReference type="SUPFAM" id="SSF56091">
    <property type="entry name" value="DNA ligase/mRNA capping enzyme, catalytic domain"/>
    <property type="match status" value="1"/>
</dbReference>
<comment type="caution">
    <text evidence="10">The sequence shown here is derived from an EMBL/GenBank/DDBJ whole genome shotgun (WGS) entry which is preliminary data.</text>
</comment>
<evidence type="ECO:0000256" key="5">
    <source>
        <dbReference type="ARBA" id="ARBA00023204"/>
    </source>
</evidence>
<dbReference type="GO" id="GO:0006281">
    <property type="term" value="P:DNA repair"/>
    <property type="evidence" value="ECO:0007669"/>
    <property type="project" value="UniProtKB-KW"/>
</dbReference>
<dbReference type="GO" id="GO:0006310">
    <property type="term" value="P:DNA recombination"/>
    <property type="evidence" value="ECO:0007669"/>
    <property type="project" value="InterPro"/>
</dbReference>
<evidence type="ECO:0000313" key="11">
    <source>
        <dbReference type="Proteomes" id="UP000298180"/>
    </source>
</evidence>
<dbReference type="InterPro" id="IPR050326">
    <property type="entry name" value="NAD_dep_DNA_ligaseB"/>
</dbReference>